<proteinExistence type="predicted"/>
<dbReference type="EMBL" id="LSDG01000045">
    <property type="protein sequence ID" value="KXB65061.1"/>
    <property type="molecule type" value="Genomic_DNA"/>
</dbReference>
<name>A0A134ABG9_9FIRM</name>
<reference evidence="3" key="1">
    <citation type="submission" date="2016-01" db="EMBL/GenBank/DDBJ databases">
        <authorList>
            <person name="Mitreva M."/>
            <person name="Pepin K.H."/>
            <person name="Mihindukulasuriya K.A."/>
            <person name="Fulton R."/>
            <person name="Fronick C."/>
            <person name="O'Laughlin M."/>
            <person name="Miner T."/>
            <person name="Herter B."/>
            <person name="Rosa B.A."/>
            <person name="Cordes M."/>
            <person name="Tomlinson C."/>
            <person name="Wollam A."/>
            <person name="Palsikar V.B."/>
            <person name="Mardis E.R."/>
            <person name="Wilson R.K."/>
        </authorList>
    </citation>
    <scope>NUCLEOTIDE SEQUENCE [LARGE SCALE GENOMIC DNA]</scope>
    <source>
        <strain evidence="3">DNF00729</strain>
    </source>
</reference>
<feature type="transmembrane region" description="Helical" evidence="1">
    <location>
        <begin position="34"/>
        <end position="55"/>
    </location>
</feature>
<evidence type="ECO:0000256" key="1">
    <source>
        <dbReference type="SAM" id="Phobius"/>
    </source>
</evidence>
<accession>A0A134ABG9</accession>
<gene>
    <name evidence="2" type="ORF">HMPREF1863_01569</name>
</gene>
<evidence type="ECO:0008006" key="4">
    <source>
        <dbReference type="Google" id="ProtNLM"/>
    </source>
</evidence>
<protein>
    <recommendedName>
        <fullName evidence="4">DUF2178 domain-containing protein</fullName>
    </recommendedName>
</protein>
<comment type="caution">
    <text evidence="2">The sequence shown here is derived from an EMBL/GenBank/DDBJ whole genome shotgun (WGS) entry which is preliminary data.</text>
</comment>
<evidence type="ECO:0000313" key="3">
    <source>
        <dbReference type="Proteomes" id="UP000070442"/>
    </source>
</evidence>
<evidence type="ECO:0000313" key="2">
    <source>
        <dbReference type="EMBL" id="KXB65061.1"/>
    </source>
</evidence>
<keyword evidence="3" id="KW-1185">Reference proteome</keyword>
<keyword evidence="1" id="KW-0812">Transmembrane</keyword>
<dbReference type="OrthoDB" id="2194123at2"/>
<keyword evidence="1" id="KW-1133">Transmembrane helix</keyword>
<keyword evidence="1" id="KW-0472">Membrane</keyword>
<dbReference type="PATRIC" id="fig|755172.3.peg.1529"/>
<dbReference type="Proteomes" id="UP000070442">
    <property type="component" value="Unassembled WGS sequence"/>
</dbReference>
<dbReference type="STRING" id="755172.HMPREF1863_01569"/>
<feature type="transmembrane region" description="Helical" evidence="1">
    <location>
        <begin position="94"/>
        <end position="111"/>
    </location>
</feature>
<dbReference type="AlphaFoldDB" id="A0A134ABG9"/>
<feature type="transmembrane region" description="Helical" evidence="1">
    <location>
        <begin position="7"/>
        <end position="28"/>
    </location>
</feature>
<dbReference type="RefSeq" id="WP_068369246.1">
    <property type="nucleotide sequence ID" value="NZ_CALTYF010000004.1"/>
</dbReference>
<sequence length="144" mass="16715">MNKNKSVFIEGLLALLGAGLVIIGFLIFKNINTNNIGIFPYIMIALGCGIFGHYTEKMIKYFSLKNREDLRRQIKIDENDERNILIAEKSKAKAYDLMIYLFAAVLLIFSLMRVDKLQIIIIVALYLSIQLYGVYWRNKLEREM</sequence>
<organism evidence="2 3">
    <name type="scientific">Aedoeadaptatus coxii</name>
    <dbReference type="NCBI Taxonomy" id="755172"/>
    <lineage>
        <taxon>Bacteria</taxon>
        <taxon>Bacillati</taxon>
        <taxon>Bacillota</taxon>
        <taxon>Tissierellia</taxon>
        <taxon>Tissierellales</taxon>
        <taxon>Peptoniphilaceae</taxon>
        <taxon>Aedoeadaptatus</taxon>
    </lineage>
</organism>
<feature type="transmembrane region" description="Helical" evidence="1">
    <location>
        <begin position="117"/>
        <end position="136"/>
    </location>
</feature>